<evidence type="ECO:0000313" key="2">
    <source>
        <dbReference type="Proteomes" id="UP000034207"/>
    </source>
</evidence>
<evidence type="ECO:0000313" key="1">
    <source>
        <dbReference type="EMBL" id="KKQ94757.1"/>
    </source>
</evidence>
<reference evidence="1 2" key="1">
    <citation type="journal article" date="2015" name="Nature">
        <title>rRNA introns, odd ribosomes, and small enigmatic genomes across a large radiation of phyla.</title>
        <authorList>
            <person name="Brown C.T."/>
            <person name="Hug L.A."/>
            <person name="Thomas B.C."/>
            <person name="Sharon I."/>
            <person name="Castelle C.J."/>
            <person name="Singh A."/>
            <person name="Wilkins M.J."/>
            <person name="Williams K.H."/>
            <person name="Banfield J.F."/>
        </authorList>
    </citation>
    <scope>NUCLEOTIDE SEQUENCE [LARGE SCALE GENOMIC DNA]</scope>
</reference>
<name>A0A0G0LUQ2_UNCC2</name>
<gene>
    <name evidence="1" type="ORF">UT18_C0007G0013</name>
</gene>
<protein>
    <submittedName>
        <fullName evidence="1">Uncharacterized protein</fullName>
    </submittedName>
</protein>
<dbReference type="AlphaFoldDB" id="A0A0G0LUQ2"/>
<dbReference type="Proteomes" id="UP000034207">
    <property type="component" value="Unassembled WGS sequence"/>
</dbReference>
<proteinExistence type="predicted"/>
<sequence>MFELAEQGILESELLTYDDWKIGKKHYEHLLTSTSYAQTAENVIVNIIGNESLTLFRQVYFQKKMPDLNKIAKDNRLTADHLFLKVDLVRLAVLVMFEDQVDLYLVPPHLDHLALQIAYPKEWQCLTNCISPLKWYEEACGATSEDEYCPQQKQKKACRPHQRLTKEEIAAIKQAVWSGKKERRRKTNPKEGIVVGFRRSREGVLKKEQQFAEFLHKNKCKGGLIAGNIVALYVQYNDGRQSTHFALNFVHSGWIVRLKNGIYKFGERGIEYLLCNGIITESEAVTLGEASLENKAKVAKPEKKEPAVCGNNPQSQENTASLRDIINVFVQDLTQLAAAHEVKIAEAISDTEKWRPLLGETKTEAIISTIKESVKSNTRLKSDRIENDIDVLKNAGEILRRRGITVLNVDYIVDEAE</sequence>
<comment type="caution">
    <text evidence="1">The sequence shown here is derived from an EMBL/GenBank/DDBJ whole genome shotgun (WGS) entry which is preliminary data.</text>
</comment>
<accession>A0A0G0LUQ2</accession>
<dbReference type="EMBL" id="LBVV01000007">
    <property type="protein sequence ID" value="KKQ94757.1"/>
    <property type="molecule type" value="Genomic_DNA"/>
</dbReference>
<dbReference type="STRING" id="1618345.UT18_C0007G0013"/>
<organism evidence="1 2">
    <name type="scientific">candidate division CPR2 bacterium GW2011_GWC2_39_10</name>
    <dbReference type="NCBI Taxonomy" id="1618345"/>
    <lineage>
        <taxon>Bacteria</taxon>
        <taxon>Bacteria division CPR2</taxon>
    </lineage>
</organism>